<dbReference type="SUPFAM" id="SSF103088">
    <property type="entry name" value="OmpA-like"/>
    <property type="match status" value="1"/>
</dbReference>
<dbReference type="CDD" id="cd07185">
    <property type="entry name" value="OmpA_C-like"/>
    <property type="match status" value="1"/>
</dbReference>
<evidence type="ECO:0000256" key="4">
    <source>
        <dbReference type="PROSITE-ProRule" id="PRU00473"/>
    </source>
</evidence>
<gene>
    <name evidence="6" type="ORF">ENW73_07760</name>
</gene>
<name>A0A7C6ECD2_UNCW3</name>
<dbReference type="EMBL" id="DTLI01000184">
    <property type="protein sequence ID" value="HHS52736.1"/>
    <property type="molecule type" value="Genomic_DNA"/>
</dbReference>
<comment type="caution">
    <text evidence="6">The sequence shown here is derived from an EMBL/GenBank/DDBJ whole genome shotgun (WGS) entry which is preliminary data.</text>
</comment>
<evidence type="ECO:0000259" key="5">
    <source>
        <dbReference type="PROSITE" id="PS51123"/>
    </source>
</evidence>
<keyword evidence="2 4" id="KW-0472">Membrane</keyword>
<protein>
    <recommendedName>
        <fullName evidence="5">OmpA-like domain-containing protein</fullName>
    </recommendedName>
</protein>
<proteinExistence type="predicted"/>
<evidence type="ECO:0000256" key="3">
    <source>
        <dbReference type="ARBA" id="ARBA00023237"/>
    </source>
</evidence>
<dbReference type="Pfam" id="PF00691">
    <property type="entry name" value="OmpA"/>
    <property type="match status" value="1"/>
</dbReference>
<dbReference type="AlphaFoldDB" id="A0A7C6ECD2"/>
<dbReference type="Gene3D" id="2.60.40.1120">
    <property type="entry name" value="Carboxypeptidase-like, regulatory domain"/>
    <property type="match status" value="2"/>
</dbReference>
<comment type="subcellular location">
    <subcellularLocation>
        <location evidence="1">Cell outer membrane</location>
    </subcellularLocation>
</comment>
<dbReference type="GO" id="GO:0009279">
    <property type="term" value="C:cell outer membrane"/>
    <property type="evidence" value="ECO:0007669"/>
    <property type="project" value="UniProtKB-SubCell"/>
</dbReference>
<sequence length="551" mass="60740">MNRKTLLIIAILIAYELILGASGFGGTKGLFRIVDAQNEGANMVSVSSRFIFRRERIGPQGRYHGPFLLPEFGYSPTNFLEFNASLAGTFTYQVLPYRDYRYDWQGEVFGAKVSFTQLPVAKFGIAGFFNAARANKNYLDSLILPGPGYRALITFDFSDALLTLPTLTINAGETFGSNRFYFLGAGVEIASKVFSGILEFSAEQKWGDQFFGSNTKARITPGIKVRFPFGLGLEGGIEFGLNRATPDYTAILGLNYLSPLIPGRPTPYGSITGKVVDMTTGLPVSAQVRLLKSRYGTVRTDPNTGIFTIRNVPVGVAILEVKNENYYSQALPITVEQDRVSTVQFNLKKVQPTGAIAGIVTDAINEKPLQTSIVIEGTQREIQTDPVTGFYRLQNVPVGVHTIYTKKDGYASAYGIVEVKEDATTIKDFQMVATGARFVLQGIKFDFNQATIRPESYPILDNIAKLLKENPGTIVEIQGYTDSSGSFNYNQKLSLKRAQAVLNYLVEKHGIESSRLFAQGYGELNPIAPNNIKAGRIMNRRVEFVVIGERK</sequence>
<feature type="domain" description="OmpA-like" evidence="5">
    <location>
        <begin position="432"/>
        <end position="550"/>
    </location>
</feature>
<evidence type="ECO:0000256" key="1">
    <source>
        <dbReference type="ARBA" id="ARBA00004442"/>
    </source>
</evidence>
<dbReference type="InterPro" id="IPR050330">
    <property type="entry name" value="Bact_OuterMem_StrucFunc"/>
</dbReference>
<dbReference type="Gene3D" id="3.30.1330.60">
    <property type="entry name" value="OmpA-like domain"/>
    <property type="match status" value="1"/>
</dbReference>
<evidence type="ECO:0000313" key="6">
    <source>
        <dbReference type="EMBL" id="HHS52736.1"/>
    </source>
</evidence>
<accession>A0A7C6ECD2</accession>
<evidence type="ECO:0000256" key="2">
    <source>
        <dbReference type="ARBA" id="ARBA00023136"/>
    </source>
</evidence>
<reference evidence="6" key="1">
    <citation type="journal article" date="2020" name="mSystems">
        <title>Genome- and Community-Level Interaction Insights into Carbon Utilization and Element Cycling Functions of Hydrothermarchaeota in Hydrothermal Sediment.</title>
        <authorList>
            <person name="Zhou Z."/>
            <person name="Liu Y."/>
            <person name="Xu W."/>
            <person name="Pan J."/>
            <person name="Luo Z.H."/>
            <person name="Li M."/>
        </authorList>
    </citation>
    <scope>NUCLEOTIDE SEQUENCE [LARGE SCALE GENOMIC DNA]</scope>
    <source>
        <strain evidence="6">SpSt-876</strain>
    </source>
</reference>
<dbReference type="PANTHER" id="PTHR30329">
    <property type="entry name" value="STATOR ELEMENT OF FLAGELLAR MOTOR COMPLEX"/>
    <property type="match status" value="1"/>
</dbReference>
<dbReference type="PROSITE" id="PS51123">
    <property type="entry name" value="OMPA_2"/>
    <property type="match status" value="1"/>
</dbReference>
<dbReference type="PRINTS" id="PR01021">
    <property type="entry name" value="OMPADOMAIN"/>
</dbReference>
<dbReference type="PANTHER" id="PTHR30329:SF21">
    <property type="entry name" value="LIPOPROTEIN YIAD-RELATED"/>
    <property type="match status" value="1"/>
</dbReference>
<dbReference type="InterPro" id="IPR006664">
    <property type="entry name" value="OMP_bac"/>
</dbReference>
<dbReference type="SUPFAM" id="SSF49452">
    <property type="entry name" value="Starch-binding domain-like"/>
    <property type="match status" value="2"/>
</dbReference>
<organism evidence="6">
    <name type="scientific">candidate division WOR-3 bacterium</name>
    <dbReference type="NCBI Taxonomy" id="2052148"/>
    <lineage>
        <taxon>Bacteria</taxon>
        <taxon>Bacteria division WOR-3</taxon>
    </lineage>
</organism>
<dbReference type="GO" id="GO:0030246">
    <property type="term" value="F:carbohydrate binding"/>
    <property type="evidence" value="ECO:0007669"/>
    <property type="project" value="InterPro"/>
</dbReference>
<dbReference type="InterPro" id="IPR013784">
    <property type="entry name" value="Carb-bd-like_fold"/>
</dbReference>
<keyword evidence="3" id="KW-0998">Cell outer membrane</keyword>
<dbReference type="InterPro" id="IPR006665">
    <property type="entry name" value="OmpA-like"/>
</dbReference>
<dbReference type="InterPro" id="IPR036737">
    <property type="entry name" value="OmpA-like_sf"/>
</dbReference>